<dbReference type="Proteomes" id="UP000054302">
    <property type="component" value="Unassembled WGS sequence"/>
</dbReference>
<dbReference type="VEuPathDB" id="FungiDB:PV10_03407"/>
<organism evidence="3 4">
    <name type="scientific">Exophiala mesophila</name>
    <name type="common">Black yeast-like fungus</name>
    <dbReference type="NCBI Taxonomy" id="212818"/>
    <lineage>
        <taxon>Eukaryota</taxon>
        <taxon>Fungi</taxon>
        <taxon>Dikarya</taxon>
        <taxon>Ascomycota</taxon>
        <taxon>Pezizomycotina</taxon>
        <taxon>Eurotiomycetes</taxon>
        <taxon>Chaetothyriomycetidae</taxon>
        <taxon>Chaetothyriales</taxon>
        <taxon>Herpotrichiellaceae</taxon>
        <taxon>Exophiala</taxon>
    </lineage>
</organism>
<keyword evidence="4" id="KW-1185">Reference proteome</keyword>
<gene>
    <name evidence="3" type="ORF">PV10_03407</name>
</gene>
<keyword evidence="1" id="KW-0472">Membrane</keyword>
<dbReference type="GeneID" id="27321252"/>
<keyword evidence="1" id="KW-0812">Transmembrane</keyword>
<dbReference type="STRING" id="212818.A0A0D1ZMB5"/>
<evidence type="ECO:0000256" key="1">
    <source>
        <dbReference type="SAM" id="Phobius"/>
    </source>
</evidence>
<evidence type="ECO:0000313" key="3">
    <source>
        <dbReference type="EMBL" id="KIV95797.1"/>
    </source>
</evidence>
<evidence type="ECO:0000313" key="4">
    <source>
        <dbReference type="Proteomes" id="UP000054302"/>
    </source>
</evidence>
<dbReference type="HOGENOM" id="CLU_051118_3_1_1"/>
<proteinExistence type="predicted"/>
<reference evidence="3 4" key="1">
    <citation type="submission" date="2015-01" db="EMBL/GenBank/DDBJ databases">
        <title>The Genome Sequence of Exophiala mesophila CBS40295.</title>
        <authorList>
            <consortium name="The Broad Institute Genomics Platform"/>
            <person name="Cuomo C."/>
            <person name="de Hoog S."/>
            <person name="Gorbushina A."/>
            <person name="Stielow B."/>
            <person name="Teixiera M."/>
            <person name="Abouelleil A."/>
            <person name="Chapman S.B."/>
            <person name="Priest M."/>
            <person name="Young S.K."/>
            <person name="Wortman J."/>
            <person name="Nusbaum C."/>
            <person name="Birren B."/>
        </authorList>
    </citation>
    <scope>NUCLEOTIDE SEQUENCE [LARGE SCALE GENOMIC DNA]</scope>
    <source>
        <strain evidence="3 4">CBS 40295</strain>
    </source>
</reference>
<dbReference type="PANTHER" id="PTHR34502">
    <property type="entry name" value="DUF6594 DOMAIN-CONTAINING PROTEIN-RELATED"/>
    <property type="match status" value="1"/>
</dbReference>
<dbReference type="PANTHER" id="PTHR34502:SF3">
    <property type="entry name" value="DUF6594 DOMAIN-CONTAINING PROTEIN"/>
    <property type="match status" value="1"/>
</dbReference>
<dbReference type="InterPro" id="IPR046529">
    <property type="entry name" value="DUF6594"/>
</dbReference>
<dbReference type="EMBL" id="KN847521">
    <property type="protein sequence ID" value="KIV95797.1"/>
    <property type="molecule type" value="Genomic_DNA"/>
</dbReference>
<sequence>MPQATNGSVTSTHWKPDVRPIQNAPAGLARVASAIESEPNFRIFRRFGFLRIRLLMYHQDVIRQLEAELDDMDRSDACDANTVHLMNDRVLDDARADSPRKKLFGCPDRSVLTPIMDALLSATSDVYKLPEAQPVHLQTVFNFFQDDGMVLGKDKNYILQWDDLICLDDNSEFSWVNIVIEALLHACGKKVRSCFRTKKQTDKLEGCALGIDLFEKRRYEPVVNFLFTAILVFLMTGPLLVLYAVRGLNGYVQIVMAMACTMFVALLCATATRAKKHEIFGITAAYCAVLVVFVSQNNATNGGDE</sequence>
<feature type="domain" description="DUF6594" evidence="2">
    <location>
        <begin position="29"/>
        <end position="291"/>
    </location>
</feature>
<feature type="transmembrane region" description="Helical" evidence="1">
    <location>
        <begin position="279"/>
        <end position="296"/>
    </location>
</feature>
<dbReference type="Pfam" id="PF20237">
    <property type="entry name" value="DUF6594"/>
    <property type="match status" value="1"/>
</dbReference>
<dbReference type="OrthoDB" id="4113643at2759"/>
<dbReference type="AlphaFoldDB" id="A0A0D1ZMB5"/>
<dbReference type="OMA" id="GREWATF"/>
<dbReference type="RefSeq" id="XP_016227371.1">
    <property type="nucleotide sequence ID" value="XM_016367853.1"/>
</dbReference>
<evidence type="ECO:0000259" key="2">
    <source>
        <dbReference type="Pfam" id="PF20237"/>
    </source>
</evidence>
<protein>
    <recommendedName>
        <fullName evidence="2">DUF6594 domain-containing protein</fullName>
    </recommendedName>
</protein>
<name>A0A0D1ZMB5_EXOME</name>
<accession>A0A0D1ZMB5</accession>
<feature type="transmembrane region" description="Helical" evidence="1">
    <location>
        <begin position="251"/>
        <end position="272"/>
    </location>
</feature>
<keyword evidence="1" id="KW-1133">Transmembrane helix</keyword>
<feature type="transmembrane region" description="Helical" evidence="1">
    <location>
        <begin position="222"/>
        <end position="245"/>
    </location>
</feature>